<dbReference type="EC" id="3.4.-.-" evidence="8"/>
<dbReference type="PANTHER" id="PTHR13604:SF0">
    <property type="entry name" value="ABASIC SITE PROCESSING PROTEIN HMCES"/>
    <property type="match status" value="1"/>
</dbReference>
<evidence type="ECO:0000313" key="10">
    <source>
        <dbReference type="Proteomes" id="UP000178346"/>
    </source>
</evidence>
<dbReference type="AlphaFoldDB" id="A0A1F4VI60"/>
<dbReference type="SUPFAM" id="SSF143081">
    <property type="entry name" value="BB1717-like"/>
    <property type="match status" value="1"/>
</dbReference>
<gene>
    <name evidence="9" type="ORF">A2976_00530</name>
</gene>
<keyword evidence="4 8" id="KW-0378">Hydrolase</keyword>
<dbReference type="PANTHER" id="PTHR13604">
    <property type="entry name" value="DC12-RELATED"/>
    <property type="match status" value="1"/>
</dbReference>
<keyword evidence="2 8" id="KW-0645">Protease</keyword>
<reference evidence="9 10" key="1">
    <citation type="journal article" date="2016" name="Nat. Commun.">
        <title>Thousands of microbial genomes shed light on interconnected biogeochemical processes in an aquifer system.</title>
        <authorList>
            <person name="Anantharaman K."/>
            <person name="Brown C.T."/>
            <person name="Hug L.A."/>
            <person name="Sharon I."/>
            <person name="Castelle C.J."/>
            <person name="Probst A.J."/>
            <person name="Thomas B.C."/>
            <person name="Singh A."/>
            <person name="Wilkins M.J."/>
            <person name="Karaoz U."/>
            <person name="Brodie E.L."/>
            <person name="Williams K.H."/>
            <person name="Hubbard S.S."/>
            <person name="Banfield J.F."/>
        </authorList>
    </citation>
    <scope>NUCLEOTIDE SEQUENCE [LARGE SCALE GENOMIC DNA]</scope>
</reference>
<sequence length="226" mass="25884">MCGRYTLITPGNIPERFSTSNTLAELSGPPDYISKPNYNAAPSFNMPVVTRNSPNKIEIMKWGFIPHWAKDPKIGFKMINARDDSVNKKASFRTPFNKQRCLVPANGFYEWKKDGTNKIPYYFKLKDESLFAFAGMYDVWKDAEGREIRSYTIITTGPNEITKPVHNRMPVILKPQDEDVWLDTETEEKVLLELLHPYPKDEMTAAVVSPEVNSPRNNTPELIKPI</sequence>
<comment type="caution">
    <text evidence="9">The sequence shown here is derived from an EMBL/GenBank/DDBJ whole genome shotgun (WGS) entry which is preliminary data.</text>
</comment>
<dbReference type="GO" id="GO:0106300">
    <property type="term" value="P:protein-DNA covalent cross-linking repair"/>
    <property type="evidence" value="ECO:0007669"/>
    <property type="project" value="InterPro"/>
</dbReference>
<dbReference type="GO" id="GO:0016829">
    <property type="term" value="F:lyase activity"/>
    <property type="evidence" value="ECO:0007669"/>
    <property type="project" value="UniProtKB-KW"/>
</dbReference>
<dbReference type="InterPro" id="IPR003738">
    <property type="entry name" value="SRAP"/>
</dbReference>
<organism evidence="9 10">
    <name type="scientific">candidate division WWE3 bacterium RIFCSPLOWO2_01_FULL_41_9</name>
    <dbReference type="NCBI Taxonomy" id="1802626"/>
    <lineage>
        <taxon>Bacteria</taxon>
        <taxon>Katanobacteria</taxon>
    </lineage>
</organism>
<evidence type="ECO:0000256" key="8">
    <source>
        <dbReference type="RuleBase" id="RU364100"/>
    </source>
</evidence>
<comment type="similarity">
    <text evidence="1 8">Belongs to the SOS response-associated peptidase family.</text>
</comment>
<evidence type="ECO:0000256" key="3">
    <source>
        <dbReference type="ARBA" id="ARBA00022763"/>
    </source>
</evidence>
<evidence type="ECO:0000256" key="5">
    <source>
        <dbReference type="ARBA" id="ARBA00023124"/>
    </source>
</evidence>
<dbReference type="InterPro" id="IPR036590">
    <property type="entry name" value="SRAP-like"/>
</dbReference>
<evidence type="ECO:0000256" key="4">
    <source>
        <dbReference type="ARBA" id="ARBA00022801"/>
    </source>
</evidence>
<dbReference type="GO" id="GO:0006508">
    <property type="term" value="P:proteolysis"/>
    <property type="evidence" value="ECO:0007669"/>
    <property type="project" value="UniProtKB-KW"/>
</dbReference>
<evidence type="ECO:0000256" key="6">
    <source>
        <dbReference type="ARBA" id="ARBA00023125"/>
    </source>
</evidence>
<accession>A0A1F4VI60</accession>
<evidence type="ECO:0000313" key="9">
    <source>
        <dbReference type="EMBL" id="OGC56891.1"/>
    </source>
</evidence>
<evidence type="ECO:0000256" key="2">
    <source>
        <dbReference type="ARBA" id="ARBA00022670"/>
    </source>
</evidence>
<keyword evidence="5" id="KW-0190">Covalent protein-DNA linkage</keyword>
<keyword evidence="3" id="KW-0227">DNA damage</keyword>
<dbReference type="EMBL" id="MEVJ01000038">
    <property type="protein sequence ID" value="OGC56891.1"/>
    <property type="molecule type" value="Genomic_DNA"/>
</dbReference>
<name>A0A1F4VI60_UNCKA</name>
<dbReference type="Gene3D" id="3.90.1680.10">
    <property type="entry name" value="SOS response associated peptidase-like"/>
    <property type="match status" value="1"/>
</dbReference>
<dbReference type="GO" id="GO:0008233">
    <property type="term" value="F:peptidase activity"/>
    <property type="evidence" value="ECO:0007669"/>
    <property type="project" value="UniProtKB-KW"/>
</dbReference>
<dbReference type="Pfam" id="PF02586">
    <property type="entry name" value="SRAP"/>
    <property type="match status" value="1"/>
</dbReference>
<keyword evidence="7" id="KW-0456">Lyase</keyword>
<protein>
    <recommendedName>
        <fullName evidence="8">Abasic site processing protein</fullName>
        <ecNumber evidence="8">3.4.-.-</ecNumber>
    </recommendedName>
</protein>
<proteinExistence type="inferred from homology"/>
<keyword evidence="6" id="KW-0238">DNA-binding</keyword>
<dbReference type="Proteomes" id="UP000178346">
    <property type="component" value="Unassembled WGS sequence"/>
</dbReference>
<dbReference type="GO" id="GO:0003697">
    <property type="term" value="F:single-stranded DNA binding"/>
    <property type="evidence" value="ECO:0007669"/>
    <property type="project" value="InterPro"/>
</dbReference>
<evidence type="ECO:0000256" key="1">
    <source>
        <dbReference type="ARBA" id="ARBA00008136"/>
    </source>
</evidence>
<evidence type="ECO:0000256" key="7">
    <source>
        <dbReference type="ARBA" id="ARBA00023239"/>
    </source>
</evidence>